<accession>A0A8H6ISK4</accession>
<sequence>MSGASASPVSSRLQLVKLSARPGGGRGGKLVVRGRLGPHRFYRSIPQRTQAPCNGGREGKAREKGTNERTSFPGLLGVGSENAQMHLGRLPPGNGASACQPAVPIIRGAAFAASLALWHELHISTLLPRQRRRSFPAGSPRLPFLDVTRTQESELAIGVIDDVKTRLHLPGVPQPGDESRNTAPLDSEEARAQPHVMTRSTRKKESQDTTGRCQVSGAAPVSSGSNAMGGNEDQQHRLRDYITCRESKHWLGKRAAAPSVGVFDSKVTGRPSPPPSSVRTKTYVLDRGVRRRRHGEGRAADWKTGDEGDGRQEATASRVASLSAGQGTAR</sequence>
<dbReference type="Proteomes" id="UP000652219">
    <property type="component" value="Unassembled WGS sequence"/>
</dbReference>
<feature type="compositionally biased region" description="Basic and acidic residues" evidence="1">
    <location>
        <begin position="57"/>
        <end position="67"/>
    </location>
</feature>
<dbReference type="AlphaFoldDB" id="A0A8H6ISK4"/>
<dbReference type="EMBL" id="WIGN01000397">
    <property type="protein sequence ID" value="KAF6795024.1"/>
    <property type="molecule type" value="Genomic_DNA"/>
</dbReference>
<protein>
    <submittedName>
        <fullName evidence="2">Uncharacterized protein</fullName>
    </submittedName>
</protein>
<reference evidence="2 3" key="1">
    <citation type="journal article" date="2020" name="Phytopathology">
        <title>Genome Sequence Resources of Colletotrichum truncatum, C. plurivorum, C. musicola, and C. sojae: Four Species Pathogenic to Soybean (Glycine max).</title>
        <authorList>
            <person name="Rogerio F."/>
            <person name="Boufleur T.R."/>
            <person name="Ciampi-Guillardi M."/>
            <person name="Sukno S.A."/>
            <person name="Thon M.R."/>
            <person name="Massola Junior N.S."/>
            <person name="Baroncelli R."/>
        </authorList>
    </citation>
    <scope>NUCLEOTIDE SEQUENCE [LARGE SCALE GENOMIC DNA]</scope>
    <source>
        <strain evidence="2 3">LFN0009</strain>
    </source>
</reference>
<feature type="region of interest" description="Disordered" evidence="1">
    <location>
        <begin position="170"/>
        <end position="233"/>
    </location>
</feature>
<comment type="caution">
    <text evidence="2">The sequence shown here is derived from an EMBL/GenBank/DDBJ whole genome shotgun (WGS) entry which is preliminary data.</text>
</comment>
<keyword evidence="3" id="KW-1185">Reference proteome</keyword>
<name>A0A8H6ISK4_9PEZI</name>
<organism evidence="2 3">
    <name type="scientific">Colletotrichum sojae</name>
    <dbReference type="NCBI Taxonomy" id="2175907"/>
    <lineage>
        <taxon>Eukaryota</taxon>
        <taxon>Fungi</taxon>
        <taxon>Dikarya</taxon>
        <taxon>Ascomycota</taxon>
        <taxon>Pezizomycotina</taxon>
        <taxon>Sordariomycetes</taxon>
        <taxon>Hypocreomycetidae</taxon>
        <taxon>Glomerellales</taxon>
        <taxon>Glomerellaceae</taxon>
        <taxon>Colletotrichum</taxon>
        <taxon>Colletotrichum orchidearum species complex</taxon>
    </lineage>
</organism>
<gene>
    <name evidence="2" type="ORF">CSOJ01_13535</name>
</gene>
<evidence type="ECO:0000313" key="3">
    <source>
        <dbReference type="Proteomes" id="UP000652219"/>
    </source>
</evidence>
<feature type="region of interest" description="Disordered" evidence="1">
    <location>
        <begin position="48"/>
        <end position="78"/>
    </location>
</feature>
<feature type="region of interest" description="Disordered" evidence="1">
    <location>
        <begin position="263"/>
        <end position="330"/>
    </location>
</feature>
<feature type="compositionally biased region" description="Basic and acidic residues" evidence="1">
    <location>
        <begin position="296"/>
        <end position="312"/>
    </location>
</feature>
<evidence type="ECO:0000313" key="2">
    <source>
        <dbReference type="EMBL" id="KAF6795024.1"/>
    </source>
</evidence>
<proteinExistence type="predicted"/>
<feature type="compositionally biased region" description="Polar residues" evidence="1">
    <location>
        <begin position="314"/>
        <end position="330"/>
    </location>
</feature>
<evidence type="ECO:0000256" key="1">
    <source>
        <dbReference type="SAM" id="MobiDB-lite"/>
    </source>
</evidence>